<dbReference type="PANTHER" id="PTHR43537:SF5">
    <property type="entry name" value="UXU OPERON TRANSCRIPTIONAL REGULATOR"/>
    <property type="match status" value="1"/>
</dbReference>
<dbReference type="CDD" id="cd07377">
    <property type="entry name" value="WHTH_GntR"/>
    <property type="match status" value="1"/>
</dbReference>
<keyword evidence="3" id="KW-0804">Transcription</keyword>
<dbReference type="GO" id="GO:0003677">
    <property type="term" value="F:DNA binding"/>
    <property type="evidence" value="ECO:0007669"/>
    <property type="project" value="UniProtKB-KW"/>
</dbReference>
<feature type="domain" description="HTH gntR-type" evidence="4">
    <location>
        <begin position="20"/>
        <end position="87"/>
    </location>
</feature>
<reference evidence="5 6" key="1">
    <citation type="submission" date="2014-01" db="EMBL/GenBank/DDBJ databases">
        <title>Roseivivax halodurans JCM 10272 Genome Sequencing.</title>
        <authorList>
            <person name="Lai Q."/>
            <person name="Li G."/>
            <person name="Shao Z."/>
        </authorList>
    </citation>
    <scope>NUCLEOTIDE SEQUENCE [LARGE SCALE GENOMIC DNA]</scope>
    <source>
        <strain evidence="5 6">JCM 10272</strain>
    </source>
</reference>
<evidence type="ECO:0000259" key="4">
    <source>
        <dbReference type="PROSITE" id="PS50949"/>
    </source>
</evidence>
<dbReference type="eggNOG" id="COG1802">
    <property type="taxonomic scope" value="Bacteria"/>
</dbReference>
<keyword evidence="6" id="KW-1185">Reference proteome</keyword>
<dbReference type="Gene3D" id="1.10.10.10">
    <property type="entry name" value="Winged helix-like DNA-binding domain superfamily/Winged helix DNA-binding domain"/>
    <property type="match status" value="1"/>
</dbReference>
<dbReference type="RefSeq" id="WP_037264405.1">
    <property type="nucleotide sequence ID" value="NZ_JALZ01000019.1"/>
</dbReference>
<protein>
    <recommendedName>
        <fullName evidence="4">HTH gntR-type domain-containing protein</fullName>
    </recommendedName>
</protein>
<organism evidence="5 6">
    <name type="scientific">Roseivivax halodurans JCM 10272</name>
    <dbReference type="NCBI Taxonomy" id="1449350"/>
    <lineage>
        <taxon>Bacteria</taxon>
        <taxon>Pseudomonadati</taxon>
        <taxon>Pseudomonadota</taxon>
        <taxon>Alphaproteobacteria</taxon>
        <taxon>Rhodobacterales</taxon>
        <taxon>Roseobacteraceae</taxon>
        <taxon>Roseivivax</taxon>
    </lineage>
</organism>
<evidence type="ECO:0000313" key="6">
    <source>
        <dbReference type="Proteomes" id="UP000022447"/>
    </source>
</evidence>
<dbReference type="Pfam" id="PF00392">
    <property type="entry name" value="GntR"/>
    <property type="match status" value="1"/>
</dbReference>
<dbReference type="PROSITE" id="PS50949">
    <property type="entry name" value="HTH_GNTR"/>
    <property type="match status" value="1"/>
</dbReference>
<dbReference type="SUPFAM" id="SSF46785">
    <property type="entry name" value="Winged helix' DNA-binding domain"/>
    <property type="match status" value="1"/>
</dbReference>
<name>X7EC91_9RHOB</name>
<dbReference type="AlphaFoldDB" id="X7EC91"/>
<dbReference type="SMART" id="SM00895">
    <property type="entry name" value="FCD"/>
    <property type="match status" value="1"/>
</dbReference>
<evidence type="ECO:0000256" key="1">
    <source>
        <dbReference type="ARBA" id="ARBA00023015"/>
    </source>
</evidence>
<dbReference type="OrthoDB" id="9028214at2"/>
<gene>
    <name evidence="5" type="ORF">OCH239_07030</name>
</gene>
<dbReference type="GO" id="GO:0003700">
    <property type="term" value="F:DNA-binding transcription factor activity"/>
    <property type="evidence" value="ECO:0007669"/>
    <property type="project" value="InterPro"/>
</dbReference>
<keyword evidence="2" id="KW-0238">DNA-binding</keyword>
<keyword evidence="1" id="KW-0805">Transcription regulation</keyword>
<dbReference type="SUPFAM" id="SSF48008">
    <property type="entry name" value="GntR ligand-binding domain-like"/>
    <property type="match status" value="1"/>
</dbReference>
<dbReference type="PANTHER" id="PTHR43537">
    <property type="entry name" value="TRANSCRIPTIONAL REGULATOR, GNTR FAMILY"/>
    <property type="match status" value="1"/>
</dbReference>
<dbReference type="STRING" id="1449350.OCH239_07030"/>
<dbReference type="PATRIC" id="fig|1449350.3.peg.3092"/>
<dbReference type="InterPro" id="IPR000524">
    <property type="entry name" value="Tscrpt_reg_HTH_GntR"/>
</dbReference>
<dbReference type="Proteomes" id="UP000022447">
    <property type="component" value="Unassembled WGS sequence"/>
</dbReference>
<dbReference type="InterPro" id="IPR036390">
    <property type="entry name" value="WH_DNA-bd_sf"/>
</dbReference>
<dbReference type="Gene3D" id="1.20.120.530">
    <property type="entry name" value="GntR ligand-binding domain-like"/>
    <property type="match status" value="1"/>
</dbReference>
<dbReference type="InterPro" id="IPR008920">
    <property type="entry name" value="TF_FadR/GntR_C"/>
</dbReference>
<evidence type="ECO:0000256" key="2">
    <source>
        <dbReference type="ARBA" id="ARBA00023125"/>
    </source>
</evidence>
<evidence type="ECO:0000256" key="3">
    <source>
        <dbReference type="ARBA" id="ARBA00023163"/>
    </source>
</evidence>
<accession>X7EC91</accession>
<sequence>MTNPSVVPDTILAERIDLRQAVGPQLCNVMREQIIRGELAPGSRLLRTEIAARFGVSRQPVSDACARLAEEGLVDILPQRGTFVSRIILKSVLSARFVREAVEVEIVRALAANRSDAMLIECALLLEDQKRQIDNPDPMPFMALDEALHYHFAQSAGQEAVWRILQPLKTQMDRLRHISARELPRKLLIEQHEAIIDAIRHNDVARADAAMREHLRQMLDDLPALIGSHRDYFDIRGAAI</sequence>
<dbReference type="Pfam" id="PF07729">
    <property type="entry name" value="FCD"/>
    <property type="match status" value="1"/>
</dbReference>
<dbReference type="SMART" id="SM00345">
    <property type="entry name" value="HTH_GNTR"/>
    <property type="match status" value="1"/>
</dbReference>
<evidence type="ECO:0000313" key="5">
    <source>
        <dbReference type="EMBL" id="ETX13714.1"/>
    </source>
</evidence>
<comment type="caution">
    <text evidence="5">The sequence shown here is derived from an EMBL/GenBank/DDBJ whole genome shotgun (WGS) entry which is preliminary data.</text>
</comment>
<dbReference type="InterPro" id="IPR036388">
    <property type="entry name" value="WH-like_DNA-bd_sf"/>
</dbReference>
<proteinExistence type="predicted"/>
<dbReference type="InterPro" id="IPR011711">
    <property type="entry name" value="GntR_C"/>
</dbReference>
<dbReference type="EMBL" id="JALZ01000019">
    <property type="protein sequence ID" value="ETX13714.1"/>
    <property type="molecule type" value="Genomic_DNA"/>
</dbReference>